<sequence length="251" mass="28506">MAEHSEEDQATQFAQRIENLLQGVLGANDDLYTAAPEGRRVRGGGTSYVIRQLCEKGIPINSAGECILKLSYTFHCSCRQPDAWLQVDKSSIMLTGEPEHIPLLRYDYVRSPSSDIPAAHLNVYGSNDMASRLMLACYGGKRTRNRRKEYVEKGAFPTFSSLHFPVGGDRLRPGLEDILQMAIYEFHIDVEPDWEITLNDSRAEYRSRQIKALVREFPDLAYEALIEIGCDLTEKPERSGRDDRPSMLIRY</sequence>
<evidence type="ECO:0000313" key="1">
    <source>
        <dbReference type="EMBL" id="KFI84739.1"/>
    </source>
</evidence>
<dbReference type="EMBL" id="JGZJ01000001">
    <property type="protein sequence ID" value="KFI84739.1"/>
    <property type="molecule type" value="Genomic_DNA"/>
</dbReference>
<protein>
    <submittedName>
        <fullName evidence="1">Uncharacterized protein</fullName>
    </submittedName>
</protein>
<evidence type="ECO:0000313" key="2">
    <source>
        <dbReference type="Proteomes" id="UP000029109"/>
    </source>
</evidence>
<organism evidence="1 2">
    <name type="scientific">Bifidobacterium pullorum</name>
    <dbReference type="NCBI Taxonomy" id="78448"/>
    <lineage>
        <taxon>Bacteria</taxon>
        <taxon>Bacillati</taxon>
        <taxon>Actinomycetota</taxon>
        <taxon>Actinomycetes</taxon>
        <taxon>Bifidobacteriales</taxon>
        <taxon>Bifidobacteriaceae</taxon>
        <taxon>Bifidobacterium</taxon>
    </lineage>
</organism>
<comment type="caution">
    <text evidence="1">The sequence shown here is derived from an EMBL/GenBank/DDBJ whole genome shotgun (WGS) entry which is preliminary data.</text>
</comment>
<reference evidence="1 2" key="1">
    <citation type="submission" date="2014-03" db="EMBL/GenBank/DDBJ databases">
        <title>Genomics of Bifidobacteria.</title>
        <authorList>
            <person name="Ventura M."/>
            <person name="Milani C."/>
            <person name="Lugli G.A."/>
        </authorList>
    </citation>
    <scope>NUCLEOTIDE SEQUENCE [LARGE SCALE GENOMIC DNA]</scope>
    <source>
        <strain evidence="1 2">LMG 21816</strain>
    </source>
</reference>
<gene>
    <name evidence="1" type="ORF">BPULL_0231</name>
</gene>
<dbReference type="RefSeq" id="WP_051912010.1">
    <property type="nucleotide sequence ID" value="NZ_CALUOJ010000002.1"/>
</dbReference>
<dbReference type="AlphaFoldDB" id="A0A7V8HSB7"/>
<proteinExistence type="predicted"/>
<dbReference type="Proteomes" id="UP000029109">
    <property type="component" value="Unassembled WGS sequence"/>
</dbReference>
<accession>A0A7V8HSB7</accession>
<name>A0A7V8HSB7_9BIFI</name>